<name>A0A8J2KRC2_9HEXA</name>
<dbReference type="EMBL" id="CAJVCH010448183">
    <property type="protein sequence ID" value="CAG7819365.1"/>
    <property type="molecule type" value="Genomic_DNA"/>
</dbReference>
<evidence type="ECO:0000313" key="2">
    <source>
        <dbReference type="EMBL" id="CAG7819365.1"/>
    </source>
</evidence>
<evidence type="ECO:0000313" key="3">
    <source>
        <dbReference type="Proteomes" id="UP000708208"/>
    </source>
</evidence>
<evidence type="ECO:0000259" key="1">
    <source>
        <dbReference type="Pfam" id="PF06974"/>
    </source>
</evidence>
<feature type="non-terminal residue" evidence="2">
    <location>
        <position position="1"/>
    </location>
</feature>
<proteinExistence type="predicted"/>
<gene>
    <name evidence="2" type="ORF">AFUS01_LOCUS29821</name>
</gene>
<dbReference type="Pfam" id="PF06974">
    <property type="entry name" value="WS_DGAT_C"/>
    <property type="match status" value="1"/>
</dbReference>
<feature type="domain" description="O-acyltransferase WSD1 C-terminal" evidence="1">
    <location>
        <begin position="20"/>
        <end position="134"/>
    </location>
</feature>
<protein>
    <recommendedName>
        <fullName evidence="1">O-acyltransferase WSD1 C-terminal domain-containing protein</fullName>
    </recommendedName>
</protein>
<keyword evidence="3" id="KW-1185">Reference proteome</keyword>
<dbReference type="InterPro" id="IPR009721">
    <property type="entry name" value="O-acyltransferase_WSD1_C"/>
</dbReference>
<dbReference type="AlphaFoldDB" id="A0A8J2KRC2"/>
<reference evidence="2" key="1">
    <citation type="submission" date="2021-06" db="EMBL/GenBank/DDBJ databases">
        <authorList>
            <person name="Hodson N. C."/>
            <person name="Mongue J. A."/>
            <person name="Jaron S. K."/>
        </authorList>
    </citation>
    <scope>NUCLEOTIDE SEQUENCE</scope>
</reference>
<organism evidence="2 3">
    <name type="scientific">Allacma fusca</name>
    <dbReference type="NCBI Taxonomy" id="39272"/>
    <lineage>
        <taxon>Eukaryota</taxon>
        <taxon>Metazoa</taxon>
        <taxon>Ecdysozoa</taxon>
        <taxon>Arthropoda</taxon>
        <taxon>Hexapoda</taxon>
        <taxon>Collembola</taxon>
        <taxon>Symphypleona</taxon>
        <taxon>Sminthuridae</taxon>
        <taxon>Allacma</taxon>
    </lineage>
</organism>
<accession>A0A8J2KRC2</accession>
<dbReference type="Proteomes" id="UP000708208">
    <property type="component" value="Unassembled WGS sequence"/>
</dbReference>
<comment type="caution">
    <text evidence="2">The sequence shown here is derived from an EMBL/GenBank/DDBJ whole genome shotgun (WGS) entry which is preliminary data.</text>
</comment>
<sequence>IYRKGECSQFALKICTPNPEVVQKLSQDLRKTTTSLSIVGLRYLIYLGRVMPNFISRIIMYPDSGQTTIGVANVPISTGLYTLSGFPVKDFVNNSAVFPPVNLSFNVTMCGFDKKQRISATIDKSLFPSEDKFKKLGEYIREEILNMLYELFIHIANLFDPFRHCTNACLKIPDCLELLLVVSDFSAPIAVAVVFARSQNKGYEAQGSKNVYENPASQLFHRRQTVGECFEVAEDEEELEANIKEIFQDSSVTECYTGLQKEEIYKCLTGNMLMMEEGYKNVTAEFCPTWSKSKQCLFRYLNSRCNDREVGLIEKSAAFNSELALPSLMCEPGWTVHLQGILKQSREFGLWDCFTNSTEFLPRFQKCTLGSRYIMNGMFPEYTKGIHKFARCIKTALNTCAKGDRVKVLQLKSIWSQIEDTFESSYGLFWEQYKNQS</sequence>